<organism evidence="1">
    <name type="scientific">Anguilla anguilla</name>
    <name type="common">European freshwater eel</name>
    <name type="synonym">Muraena anguilla</name>
    <dbReference type="NCBI Taxonomy" id="7936"/>
    <lineage>
        <taxon>Eukaryota</taxon>
        <taxon>Metazoa</taxon>
        <taxon>Chordata</taxon>
        <taxon>Craniata</taxon>
        <taxon>Vertebrata</taxon>
        <taxon>Euteleostomi</taxon>
        <taxon>Actinopterygii</taxon>
        <taxon>Neopterygii</taxon>
        <taxon>Teleostei</taxon>
        <taxon>Anguilliformes</taxon>
        <taxon>Anguillidae</taxon>
        <taxon>Anguilla</taxon>
    </lineage>
</organism>
<reference evidence="1" key="2">
    <citation type="journal article" date="2015" name="Fish Shellfish Immunol.">
        <title>Early steps in the European eel (Anguilla anguilla)-Vibrio vulnificus interaction in the gills: Role of the RtxA13 toxin.</title>
        <authorList>
            <person name="Callol A."/>
            <person name="Pajuelo D."/>
            <person name="Ebbesson L."/>
            <person name="Teles M."/>
            <person name="MacKenzie S."/>
            <person name="Amaro C."/>
        </authorList>
    </citation>
    <scope>NUCLEOTIDE SEQUENCE</scope>
</reference>
<accession>A0A0E9Y2D0</accession>
<evidence type="ECO:0000313" key="1">
    <source>
        <dbReference type="EMBL" id="JAI08341.1"/>
    </source>
</evidence>
<reference evidence="1" key="1">
    <citation type="submission" date="2014-11" db="EMBL/GenBank/DDBJ databases">
        <authorList>
            <person name="Amaro Gonzalez C."/>
        </authorList>
    </citation>
    <scope>NUCLEOTIDE SEQUENCE</scope>
</reference>
<proteinExistence type="predicted"/>
<dbReference type="AlphaFoldDB" id="A0A0E9Y2D0"/>
<dbReference type="EMBL" id="GBXM01000237">
    <property type="protein sequence ID" value="JAI08341.1"/>
    <property type="molecule type" value="Transcribed_RNA"/>
</dbReference>
<name>A0A0E9Y2D0_ANGAN</name>
<protein>
    <submittedName>
        <fullName evidence="1">Uncharacterized protein</fullName>
    </submittedName>
</protein>
<sequence>MEIFNGNYYFNRKTKILSVLSYR</sequence>